<accession>A0A7G8YXA9</accession>
<feature type="domain" description="SF3 helicase" evidence="2">
    <location>
        <begin position="373"/>
        <end position="545"/>
    </location>
</feature>
<dbReference type="EMBL" id="MT341474">
    <property type="protein sequence ID" value="QNL09584.1"/>
    <property type="molecule type" value="Genomic_RNA"/>
</dbReference>
<dbReference type="InterPro" id="IPR014759">
    <property type="entry name" value="Helicase_SF3_ssRNA_vir"/>
</dbReference>
<dbReference type="GO" id="GO:0003724">
    <property type="term" value="F:RNA helicase activity"/>
    <property type="evidence" value="ECO:0007669"/>
    <property type="project" value="InterPro"/>
</dbReference>
<evidence type="ECO:0000256" key="1">
    <source>
        <dbReference type="SAM" id="MobiDB-lite"/>
    </source>
</evidence>
<keyword evidence="3" id="KW-0808">Transferase</keyword>
<dbReference type="SUPFAM" id="SSF52540">
    <property type="entry name" value="P-loop containing nucleoside triphosphate hydrolases"/>
    <property type="match status" value="1"/>
</dbReference>
<dbReference type="InterPro" id="IPR000605">
    <property type="entry name" value="Helicase_SF3_ssDNA/RNA_vir"/>
</dbReference>
<evidence type="ECO:0000259" key="2">
    <source>
        <dbReference type="PROSITE" id="PS51218"/>
    </source>
</evidence>
<dbReference type="GO" id="GO:0003723">
    <property type="term" value="F:RNA binding"/>
    <property type="evidence" value="ECO:0007669"/>
    <property type="project" value="InterPro"/>
</dbReference>
<keyword evidence="3" id="KW-0696">RNA-directed RNA polymerase</keyword>
<reference evidence="3" key="1">
    <citation type="journal article" date="2020" name="Sci. Rep.">
        <title>Mass mortality in freshwater mussels (Actinonaias pectorosa) in the Clinch River, USA, linked to a novel densovirus.</title>
        <authorList>
            <person name="Richard J.C."/>
            <person name="Leis E."/>
            <person name="Dunn C.D."/>
            <person name="Agbalog R."/>
            <person name="Waller D."/>
            <person name="Knowles S."/>
            <person name="Putnam J."/>
            <person name="Goldberg T.L."/>
        </authorList>
    </citation>
    <scope>NUCLEOTIDE SEQUENCE</scope>
    <source>
        <strain evidence="3">CNrlV1/C47/2018</strain>
    </source>
</reference>
<dbReference type="Pfam" id="PF00910">
    <property type="entry name" value="RNA_helicase"/>
    <property type="match status" value="1"/>
</dbReference>
<feature type="region of interest" description="Disordered" evidence="1">
    <location>
        <begin position="1167"/>
        <end position="1195"/>
    </location>
</feature>
<sequence>MSIVIHLSNALANRFKDWLSKNLKKHTTNTQSGRTPGKEVLAAGGVKILPCWNGVKCDISSFEKGLFSLTYFGGEYELDGFLLSLLHLIDSTKNHVTEKGKIALYDPSNLFKRAQKLTGLVGEQFRRVHKQKDFDIYRFYVENKLPFDLVGGRLPLIFDDIVLTRHALKLAWAFYLTMKLHNVDGFPFFQRVRKIVVRKCTLKHQRFAKNYLSFIFTHIYLSLQKLKIPDEVELIKVIKNSLCYHVSVSLEQEEFPLGSRIDLIPIGFQPFFKKLSAEAKIEFFYSLLQSKGLCQVVPDSFVLGALREHRQKLSTPAPPLSEEVLKSLRDKGREFGKRVKKFYDPTKGFQPSGKASFSHPRDKGGLKGQLVYEDRLSNEGDRQRSYDRMEPMVIGLFGQPGSGKSSRIPMLLSILSELFPGTTREKLSYSRTCHTEHWDGYSGQPIVILDDLGQSLEGKDIKEFQTLVSCNPYVPPMAALEDKGRHFTSPIIIVTSNLHYGSPLYQIYKEQHGILDDAAFWRRFHFPLLAEKEKLFCLKKKPSWVSPSKNIVLPDDGIDSTSVNSDGKAGNRGLIYFRQECEFKKEQGRLYNNLWRECPVLDLFSLPKIYKEREKFHDNIRMHWVQVVSSNNESVSDFFSEFWDEEISPNLPKSLGFDLSKPISSLNQQLTFSAYPPIQPLPVRVEPIIEPLKVRTITAGDANTFCLKPLQRAMWLALGTYEQYILTHGTHHLDSSIQRLYESGDKDSVWISGDYTAATDSVSIEATKALMEGILESIDHLPTKRWAMKEVSPHMLYYPEGNRGSPDLTPVLQKSGQLMGSLLSFPLLCLLNDSTAQGIGLKPNQYLINGDDILMRCPPQSYSPWKTEAQKFGFSLSLGKNYVHPVYGTVNSQLIKDDKVISAGKQTVLCRKGKVLGECLRELEKFYPERPEVKDLFKSVNKQLLGKTIRSINVPISHGGLALTWGPRDLPARSLRTEQWVYIHDLLKKMKAKDGHIAVPYFSNRNASVSLNRDIDAAFNDPIDNREFHEDFLGVKEVIQLKDRITKNESLRILAHTPVQELPSLTFIQVLQVPYPDTHERRRIQGRIDHLFLSRFMASSETFNYERFREEFRSIGLVKGKLEASFLSLFKVVELEVGPDFLQKVRSSYTPSPFDVQRFKMRLAKLQKPNKRGQTEGSKRSDELQEGSDPLVPRERDIVEMEESEIIDFTREVDAEGEFLELYSQLDFSQDFFGNLPPERILELMNQKFHETIPEELNIPPVVLSTVEEEDGRDR</sequence>
<organism evidence="3">
    <name type="scientific">Clinch narna-like virus 1</name>
    <dbReference type="NCBI Taxonomy" id="2767026"/>
    <lineage>
        <taxon>Viruses</taxon>
        <taxon>Riboviria</taxon>
        <taxon>Orthornavirae</taxon>
        <taxon>Lenarviricota</taxon>
        <taxon>Amabiliviricetes</taxon>
        <taxon>Wolframvirales</taxon>
        <taxon>Narnaviridae</taxon>
    </lineage>
</organism>
<proteinExistence type="predicted"/>
<feature type="compositionally biased region" description="Basic and acidic residues" evidence="1">
    <location>
        <begin position="1173"/>
        <end position="1183"/>
    </location>
</feature>
<dbReference type="GO" id="GO:0003968">
    <property type="term" value="F:RNA-directed RNA polymerase activity"/>
    <property type="evidence" value="ECO:0007669"/>
    <property type="project" value="UniProtKB-KW"/>
</dbReference>
<protein>
    <submittedName>
        <fullName evidence="3">RNA-dependent RNA polymerase</fullName>
    </submittedName>
</protein>
<name>A0A7G8YXA9_9VIRU</name>
<evidence type="ECO:0000313" key="3">
    <source>
        <dbReference type="EMBL" id="QNL09584.1"/>
    </source>
</evidence>
<dbReference type="InterPro" id="IPR027417">
    <property type="entry name" value="P-loop_NTPase"/>
</dbReference>
<dbReference type="PROSITE" id="PS51218">
    <property type="entry name" value="SF3_HELICASE_2"/>
    <property type="match status" value="1"/>
</dbReference>
<keyword evidence="3" id="KW-0548">Nucleotidyltransferase</keyword>